<sequence>MAPRSKRPRTATPEEEEEEEEQVEERQQGASHLVSFLTGFADHHVDDDLPPLLDHNGDAIDDFSASDEDEEPEEEPDEADVEPDDDGVHTPSRKTGLVGVATPSRSTRGTPKKRKAPGSATPRKTPKRPVNGEETADEGIIRKSTADAYFTLMKASRTSGNSYSLLADPLSARAYEKYIAESSAVRGRISPPEAHRGRFRTWSKELEAGFNLLFYGFGSKRPTLNLFAQEELAKKGHVVVINGTFPGLGVRDIVSEIEDRLGVPQAISVPPSCSTPLERAAHRIYAHFLPPSAISDPSEWPTANAPLYLVIHNIDAPALRSPKSLAILSLLASCPRIHLIASYDHVHTPLIFSSSLSNTPPHHYTPGSWSGTPLSSRGFYWVNHSLTTYAPYDLELSYLRMSAQTLTPSTSGPAGGVSEEGTLQILKSVPHLSARLLKLLFTLQLARLPADSKWHVAYPASASAPPFAVDGNLLKKLAKDKWIAGEGERFEAFLGEYRDHGLVVEAAQARGGEDGEEEGREGRWLWVPLGKAAVERVLESMVGVE</sequence>
<accession>A0A1E3J8D6</accession>
<evidence type="ECO:0000256" key="2">
    <source>
        <dbReference type="SAM" id="MobiDB-lite"/>
    </source>
</evidence>
<gene>
    <name evidence="4" type="ORF">I350_08094</name>
</gene>
<keyword evidence="1" id="KW-0235">DNA replication</keyword>
<reference evidence="4 5" key="1">
    <citation type="submission" date="2016-06" db="EMBL/GenBank/DDBJ databases">
        <title>Evolution of pathogenesis and genome organization in the Tremellales.</title>
        <authorList>
            <person name="Cuomo C."/>
            <person name="Litvintseva A."/>
            <person name="Heitman J."/>
            <person name="Chen Y."/>
            <person name="Sun S."/>
            <person name="Springer D."/>
            <person name="Dromer F."/>
            <person name="Young S."/>
            <person name="Zeng Q."/>
            <person name="Chapman S."/>
            <person name="Gujja S."/>
            <person name="Saif S."/>
            <person name="Birren B."/>
        </authorList>
    </citation>
    <scope>NUCLEOTIDE SEQUENCE [LARGE SCALE GENOMIC DNA]</scope>
    <source>
        <strain evidence="4 5">CBS 6273</strain>
    </source>
</reference>
<evidence type="ECO:0000259" key="3">
    <source>
        <dbReference type="Pfam" id="PF04084"/>
    </source>
</evidence>
<dbReference type="PANTHER" id="PTHR14052:SF0">
    <property type="entry name" value="ORIGIN RECOGNITION COMPLEX SUBUNIT 2"/>
    <property type="match status" value="1"/>
</dbReference>
<dbReference type="GO" id="GO:0005664">
    <property type="term" value="C:nuclear origin of replication recognition complex"/>
    <property type="evidence" value="ECO:0007669"/>
    <property type="project" value="UniProtKB-UniRule"/>
</dbReference>
<comment type="similarity">
    <text evidence="1">Belongs to the ORC2 family.</text>
</comment>
<keyword evidence="1" id="KW-0539">Nucleus</keyword>
<comment type="subunit">
    <text evidence="1">Component of the origin recognition complex (ORC).</text>
</comment>
<feature type="compositionally biased region" description="Acidic residues" evidence="2">
    <location>
        <begin position="59"/>
        <end position="85"/>
    </location>
</feature>
<comment type="caution">
    <text evidence="4">The sequence shown here is derived from an EMBL/GenBank/DDBJ whole genome shotgun (WGS) entry which is preliminary data.</text>
</comment>
<dbReference type="InterPro" id="IPR007220">
    <property type="entry name" value="ORC2"/>
</dbReference>
<evidence type="ECO:0000256" key="1">
    <source>
        <dbReference type="RuleBase" id="RU368084"/>
    </source>
</evidence>
<comment type="function">
    <text evidence="1">Component of the origin recognition complex (ORC) that binds origins of replication. DNA-binding is ATP-dependent. ORC is required to assemble the pre-replication complex necessary to initiate DNA replication.</text>
</comment>
<dbReference type="PANTHER" id="PTHR14052">
    <property type="entry name" value="ORIGIN RECOGNITION COMPLEX SUBUNIT 2"/>
    <property type="match status" value="1"/>
</dbReference>
<dbReference type="EMBL" id="MEKH01000014">
    <property type="protein sequence ID" value="ODN97114.1"/>
    <property type="molecule type" value="Genomic_DNA"/>
</dbReference>
<evidence type="ECO:0000313" key="4">
    <source>
        <dbReference type="EMBL" id="ODN97114.1"/>
    </source>
</evidence>
<name>A0A1E3J8D6_9TREE</name>
<organism evidence="4 5">
    <name type="scientific">Cryptococcus amylolentus CBS 6273</name>
    <dbReference type="NCBI Taxonomy" id="1296118"/>
    <lineage>
        <taxon>Eukaryota</taxon>
        <taxon>Fungi</taxon>
        <taxon>Dikarya</taxon>
        <taxon>Basidiomycota</taxon>
        <taxon>Agaricomycotina</taxon>
        <taxon>Tremellomycetes</taxon>
        <taxon>Tremellales</taxon>
        <taxon>Cryptococcaceae</taxon>
        <taxon>Cryptococcus</taxon>
    </lineage>
</organism>
<dbReference type="InterPro" id="IPR056772">
    <property type="entry name" value="RecA-like_ORC2"/>
</dbReference>
<evidence type="ECO:0000313" key="5">
    <source>
        <dbReference type="Proteomes" id="UP000095149"/>
    </source>
</evidence>
<protein>
    <recommendedName>
        <fullName evidence="1">Origin recognition complex subunit 2</fullName>
    </recommendedName>
</protein>
<dbReference type="GO" id="GO:0003688">
    <property type="term" value="F:DNA replication origin binding"/>
    <property type="evidence" value="ECO:0007669"/>
    <property type="project" value="UniProtKB-UniRule"/>
</dbReference>
<feature type="compositionally biased region" description="Acidic residues" evidence="2">
    <location>
        <begin position="13"/>
        <end position="23"/>
    </location>
</feature>
<feature type="region of interest" description="Disordered" evidence="2">
    <location>
        <begin position="1"/>
        <end position="139"/>
    </location>
</feature>
<comment type="subcellular location">
    <subcellularLocation>
        <location evidence="1">Nucleus</location>
    </subcellularLocation>
</comment>
<feature type="domain" description="Origin recognition complex subunit 2 RecA-like" evidence="3">
    <location>
        <begin position="194"/>
        <end position="358"/>
    </location>
</feature>
<dbReference type="Pfam" id="PF04084">
    <property type="entry name" value="RecA-like_ORC2"/>
    <property type="match status" value="1"/>
</dbReference>
<dbReference type="OrthoDB" id="346673at2759"/>
<proteinExistence type="inferred from homology"/>
<dbReference type="Proteomes" id="UP000095149">
    <property type="component" value="Unassembled WGS sequence"/>
</dbReference>
<dbReference type="AlphaFoldDB" id="A0A1E3J8D6"/>
<dbReference type="GO" id="GO:0006260">
    <property type="term" value="P:DNA replication"/>
    <property type="evidence" value="ECO:0007669"/>
    <property type="project" value="UniProtKB-UniRule"/>
</dbReference>